<dbReference type="RefSeq" id="WP_104715727.1">
    <property type="nucleotide sequence ID" value="NZ_PTRA01000007.1"/>
</dbReference>
<evidence type="ECO:0000256" key="1">
    <source>
        <dbReference type="SAM" id="Phobius"/>
    </source>
</evidence>
<keyword evidence="1" id="KW-0812">Transmembrane</keyword>
<dbReference type="PIRSF" id="PIRSF018266">
    <property type="entry name" value="FecR"/>
    <property type="match status" value="1"/>
</dbReference>
<dbReference type="Pfam" id="PF16344">
    <property type="entry name" value="FecR_C"/>
    <property type="match status" value="1"/>
</dbReference>
<feature type="domain" description="FecR protein" evidence="2">
    <location>
        <begin position="146"/>
        <end position="228"/>
    </location>
</feature>
<evidence type="ECO:0000259" key="2">
    <source>
        <dbReference type="Pfam" id="PF04773"/>
    </source>
</evidence>
<dbReference type="Proteomes" id="UP000239590">
    <property type="component" value="Unassembled WGS sequence"/>
</dbReference>
<dbReference type="Gene3D" id="2.60.120.1440">
    <property type="match status" value="1"/>
</dbReference>
<dbReference type="Pfam" id="PF04773">
    <property type="entry name" value="FecR"/>
    <property type="match status" value="1"/>
</dbReference>
<accession>A0A2S7IFZ7</accession>
<dbReference type="InterPro" id="IPR006860">
    <property type="entry name" value="FecR"/>
</dbReference>
<evidence type="ECO:0000313" key="5">
    <source>
        <dbReference type="Proteomes" id="UP000239590"/>
    </source>
</evidence>
<gene>
    <name evidence="4" type="ORF">C5O19_22900</name>
</gene>
<dbReference type="PANTHER" id="PTHR30273">
    <property type="entry name" value="PERIPLASMIC SIGNAL SENSOR AND SIGMA FACTOR ACTIVATOR FECR-RELATED"/>
    <property type="match status" value="1"/>
</dbReference>
<dbReference type="OrthoDB" id="1099916at2"/>
<comment type="caution">
    <text evidence="4">The sequence shown here is derived from an EMBL/GenBank/DDBJ whole genome shotgun (WGS) entry which is preliminary data.</text>
</comment>
<dbReference type="EMBL" id="PTRA01000007">
    <property type="protein sequence ID" value="PQA54023.1"/>
    <property type="molecule type" value="Genomic_DNA"/>
</dbReference>
<evidence type="ECO:0000313" key="4">
    <source>
        <dbReference type="EMBL" id="PQA54023.1"/>
    </source>
</evidence>
<feature type="domain" description="Protein FecR C-terminal" evidence="3">
    <location>
        <begin position="283"/>
        <end position="350"/>
    </location>
</feature>
<dbReference type="PANTHER" id="PTHR30273:SF2">
    <property type="entry name" value="PROTEIN FECR"/>
    <property type="match status" value="1"/>
</dbReference>
<dbReference type="InterPro" id="IPR032508">
    <property type="entry name" value="FecR_C"/>
</dbReference>
<proteinExistence type="predicted"/>
<dbReference type="InterPro" id="IPR012373">
    <property type="entry name" value="Ferrdict_sens_TM"/>
</dbReference>
<keyword evidence="1" id="KW-0472">Membrane</keyword>
<feature type="transmembrane region" description="Helical" evidence="1">
    <location>
        <begin position="94"/>
        <end position="114"/>
    </location>
</feature>
<keyword evidence="1" id="KW-1133">Transmembrane helix</keyword>
<protein>
    <submittedName>
        <fullName evidence="4">Iron dicitrate transport regulator FecR</fullName>
    </submittedName>
</protein>
<reference evidence="5" key="1">
    <citation type="submission" date="2018-02" db="EMBL/GenBank/DDBJ databases">
        <title>Genome sequencing of Solimonas sp. HR-BB.</title>
        <authorList>
            <person name="Lee Y."/>
            <person name="Jeon C.O."/>
        </authorList>
    </citation>
    <scope>NUCLEOTIDE SEQUENCE [LARGE SCALE GENOMIC DNA]</scope>
    <source>
        <strain evidence="5">HR-U</strain>
    </source>
</reference>
<sequence>MDYSSYGANAFAQDYSFQQWILKKAQPEEQAFWETYYATHPQQQAAMTQARNWILSLHEAYEDVAEEEVDEEMNRLVETARQRTPRRLINWPRIVSRVAAVLVLGLGVAGWLFYQSGREETASLVSQRFEEVPFWEKENTGSRPLLLSLDDGSTVLLQSQSRIRVPKSFDPARREVILEGEAFFEVAKNPKQPFFVYAQGLVAKVLGTSFNIIARNRNVTIIVKTGRVALFPDKEKEAAQASTELTGLVLTPNQQLTYQSDQLKFTNVQTPEYLPLPIQKLNFDFKRTPLSQVFATLEKAYGVTIRYDKETLGNCQLTALLGDEPLSEKMNLICRTVEASYTLTDSLITVKGQGCR</sequence>
<organism evidence="4 5">
    <name type="scientific">Siphonobacter curvatus</name>
    <dbReference type="NCBI Taxonomy" id="2094562"/>
    <lineage>
        <taxon>Bacteria</taxon>
        <taxon>Pseudomonadati</taxon>
        <taxon>Bacteroidota</taxon>
        <taxon>Cytophagia</taxon>
        <taxon>Cytophagales</taxon>
        <taxon>Cytophagaceae</taxon>
        <taxon>Siphonobacter</taxon>
    </lineage>
</organism>
<name>A0A2S7IFZ7_9BACT</name>
<dbReference type="Gene3D" id="3.55.50.30">
    <property type="match status" value="1"/>
</dbReference>
<evidence type="ECO:0000259" key="3">
    <source>
        <dbReference type="Pfam" id="PF16344"/>
    </source>
</evidence>
<dbReference type="AlphaFoldDB" id="A0A2S7IFZ7"/>
<keyword evidence="5" id="KW-1185">Reference proteome</keyword>
<dbReference type="GO" id="GO:0016989">
    <property type="term" value="F:sigma factor antagonist activity"/>
    <property type="evidence" value="ECO:0007669"/>
    <property type="project" value="TreeGrafter"/>
</dbReference>